<comment type="caution">
    <text evidence="3">The sequence shown here is derived from an EMBL/GenBank/DDBJ whole genome shotgun (WGS) entry which is preliminary data.</text>
</comment>
<dbReference type="InterPro" id="IPR002545">
    <property type="entry name" value="CheW-lke_dom"/>
</dbReference>
<dbReference type="GO" id="GO:0006935">
    <property type="term" value="P:chemotaxis"/>
    <property type="evidence" value="ECO:0007669"/>
    <property type="project" value="InterPro"/>
</dbReference>
<dbReference type="GO" id="GO:0007165">
    <property type="term" value="P:signal transduction"/>
    <property type="evidence" value="ECO:0007669"/>
    <property type="project" value="InterPro"/>
</dbReference>
<gene>
    <name evidence="3" type="ORF">FKG94_05945</name>
</gene>
<feature type="compositionally biased region" description="Low complexity" evidence="1">
    <location>
        <begin position="114"/>
        <end position="123"/>
    </location>
</feature>
<feature type="compositionally biased region" description="Pro residues" evidence="1">
    <location>
        <begin position="66"/>
        <end position="82"/>
    </location>
</feature>
<dbReference type="Pfam" id="PF01584">
    <property type="entry name" value="CheW"/>
    <property type="match status" value="1"/>
</dbReference>
<evidence type="ECO:0000313" key="4">
    <source>
        <dbReference type="Proteomes" id="UP000319732"/>
    </source>
</evidence>
<protein>
    <submittedName>
        <fullName evidence="3">Chemotaxis protein CheW</fullName>
    </submittedName>
</protein>
<organism evidence="3 4">
    <name type="scientific">Exilibacterium tricleocarpae</name>
    <dbReference type="NCBI Taxonomy" id="2591008"/>
    <lineage>
        <taxon>Bacteria</taxon>
        <taxon>Pseudomonadati</taxon>
        <taxon>Pseudomonadota</taxon>
        <taxon>Gammaproteobacteria</taxon>
        <taxon>Cellvibrionales</taxon>
        <taxon>Cellvibrionaceae</taxon>
        <taxon>Exilibacterium</taxon>
    </lineage>
</organism>
<keyword evidence="4" id="KW-1185">Reference proteome</keyword>
<evidence type="ECO:0000256" key="1">
    <source>
        <dbReference type="SAM" id="MobiDB-lite"/>
    </source>
</evidence>
<feature type="region of interest" description="Disordered" evidence="1">
    <location>
        <begin position="19"/>
        <end position="89"/>
    </location>
</feature>
<evidence type="ECO:0000259" key="2">
    <source>
        <dbReference type="Pfam" id="PF01584"/>
    </source>
</evidence>
<feature type="compositionally biased region" description="Pro residues" evidence="1">
    <location>
        <begin position="26"/>
        <end position="43"/>
    </location>
</feature>
<dbReference type="EMBL" id="VHSG01000006">
    <property type="protein sequence ID" value="TQV84197.1"/>
    <property type="molecule type" value="Genomic_DNA"/>
</dbReference>
<feature type="region of interest" description="Disordered" evidence="1">
    <location>
        <begin position="101"/>
        <end position="158"/>
    </location>
</feature>
<evidence type="ECO:0000313" key="3">
    <source>
        <dbReference type="EMBL" id="TQV84197.1"/>
    </source>
</evidence>
<dbReference type="Proteomes" id="UP000319732">
    <property type="component" value="Unassembled WGS sequence"/>
</dbReference>
<sequence length="330" mass="35318">MSERESPQDTLQQYFDELLLDTAPPADAPAPLARPPAPSPVPETAPAIVAERAERVAKLLQSRPLMPDPPPATEREPVPPAPVVDTAAAAIPLEDIPAAASPVADDPLADDPLADSPPADSPVTDNPTAEAPAITVPITEDIPPQAETTGRPESEAAPDVLPAHAPVTAAPAAAVQWLDNGRPDWAQARFEALLFQVSGLTLAVPLISLGQIQPLNDALTPLFGQADWFMGLQPTPMGDIRTLNTAKFVMPERYNERFLETAKYVISISGLSWGMAVDSVNQPITLDPDDVIWRTQRSRRPWLAGTVKEHMCALIDVPMMGKLLVDAEKP</sequence>
<dbReference type="AlphaFoldDB" id="A0A545U3Y4"/>
<dbReference type="RefSeq" id="WP_142903277.1">
    <property type="nucleotide sequence ID" value="NZ_ML660089.1"/>
</dbReference>
<accession>A0A545U3Y4</accession>
<dbReference type="OrthoDB" id="5565759at2"/>
<feature type="domain" description="CheW-like" evidence="2">
    <location>
        <begin position="192"/>
        <end position="319"/>
    </location>
</feature>
<name>A0A545U3Y4_9GAMM</name>
<reference evidence="3 4" key="1">
    <citation type="submission" date="2019-06" db="EMBL/GenBank/DDBJ databases">
        <title>Whole genome sequence for Cellvibrionaceae sp. R142.</title>
        <authorList>
            <person name="Wang G."/>
        </authorList>
    </citation>
    <scope>NUCLEOTIDE SEQUENCE [LARGE SCALE GENOMIC DNA]</scope>
    <source>
        <strain evidence="3 4">R142</strain>
    </source>
</reference>
<dbReference type="SUPFAM" id="SSF50341">
    <property type="entry name" value="CheW-like"/>
    <property type="match status" value="1"/>
</dbReference>
<proteinExistence type="predicted"/>
<dbReference type="InterPro" id="IPR036061">
    <property type="entry name" value="CheW-like_dom_sf"/>
</dbReference>